<keyword evidence="1" id="KW-0472">Membrane</keyword>
<organism evidence="3 4">
    <name type="scientific">Candidatus Yonathbacteria bacterium RIFCSPHIGHO2_02_FULL_44_14</name>
    <dbReference type="NCBI Taxonomy" id="1802724"/>
    <lineage>
        <taxon>Bacteria</taxon>
        <taxon>Candidatus Yonathiibacteriota</taxon>
    </lineage>
</organism>
<name>A0A1G2S5X6_9BACT</name>
<dbReference type="PROSITE" id="PS50234">
    <property type="entry name" value="VWFA"/>
    <property type="match status" value="1"/>
</dbReference>
<proteinExistence type="predicted"/>
<keyword evidence="1" id="KW-1133">Transmembrane helix</keyword>
<sequence>MEWSQKRKILYTLVFAGIIILLVSYPVYQLTHPVPTCFDKKQNGSEVGVDCGGACARVCTTDVKLPRVVWAKAFYLDGGTYDLGAYVENPNTSAGVKNARYTMRVLGNNGNVLAEKSGSTELAPASSILLFETGVSFSGTVDHVEVSFNTEDLASWTKAFTPHSLLATKNQNLKNVDSKPRFDAVLVNIDPVKELANLALGAIIYDALRHPIAVSKTYVDRIPKSGEQNIFFTWPSRFTKRSTGGICTSPVDTMLVFDRSGSMDIGGKNPPEPLETAKKAATTYVDAADIVDKVGIVSFATTPSSPVDHELSLSHESVRGAIAAIFINKNGTQNTNLGDALKTAIEELRSVRHAKEAKKVIVALTDGVANRPLDPINQKNGAYAEEYASEIAKGARADGVQIYAIGLGKGINEAFLGNRIASDPSRYFNAPTAEDLQNVYKNISETVCKPENFITEIIITPRAVFEE</sequence>
<dbReference type="CDD" id="cd00198">
    <property type="entry name" value="vWFA"/>
    <property type="match status" value="1"/>
</dbReference>
<gene>
    <name evidence="3" type="ORF">A3D51_01000</name>
</gene>
<feature type="transmembrane region" description="Helical" evidence="1">
    <location>
        <begin position="9"/>
        <end position="28"/>
    </location>
</feature>
<dbReference type="SUPFAM" id="SSF53300">
    <property type="entry name" value="vWA-like"/>
    <property type="match status" value="1"/>
</dbReference>
<dbReference type="AlphaFoldDB" id="A0A1G2S5X6"/>
<feature type="domain" description="VWFA" evidence="2">
    <location>
        <begin position="252"/>
        <end position="443"/>
    </location>
</feature>
<comment type="caution">
    <text evidence="3">The sequence shown here is derived from an EMBL/GenBank/DDBJ whole genome shotgun (WGS) entry which is preliminary data.</text>
</comment>
<dbReference type="PANTHER" id="PTHR24020">
    <property type="entry name" value="COLLAGEN ALPHA"/>
    <property type="match status" value="1"/>
</dbReference>
<dbReference type="InterPro" id="IPR036465">
    <property type="entry name" value="vWFA_dom_sf"/>
</dbReference>
<reference evidence="3 4" key="1">
    <citation type="journal article" date="2016" name="Nat. Commun.">
        <title>Thousands of microbial genomes shed light on interconnected biogeochemical processes in an aquifer system.</title>
        <authorList>
            <person name="Anantharaman K."/>
            <person name="Brown C.T."/>
            <person name="Hug L.A."/>
            <person name="Sharon I."/>
            <person name="Castelle C.J."/>
            <person name="Probst A.J."/>
            <person name="Thomas B.C."/>
            <person name="Singh A."/>
            <person name="Wilkins M.J."/>
            <person name="Karaoz U."/>
            <person name="Brodie E.L."/>
            <person name="Williams K.H."/>
            <person name="Hubbard S.S."/>
            <person name="Banfield J.F."/>
        </authorList>
    </citation>
    <scope>NUCLEOTIDE SEQUENCE [LARGE SCALE GENOMIC DNA]</scope>
</reference>
<evidence type="ECO:0000313" key="3">
    <source>
        <dbReference type="EMBL" id="OHA80456.1"/>
    </source>
</evidence>
<accession>A0A1G2S5X6</accession>
<evidence type="ECO:0000313" key="4">
    <source>
        <dbReference type="Proteomes" id="UP000179118"/>
    </source>
</evidence>
<dbReference type="InterPro" id="IPR002035">
    <property type="entry name" value="VWF_A"/>
</dbReference>
<evidence type="ECO:0000259" key="2">
    <source>
        <dbReference type="PROSITE" id="PS50234"/>
    </source>
</evidence>
<dbReference type="Proteomes" id="UP000179118">
    <property type="component" value="Unassembled WGS sequence"/>
</dbReference>
<protein>
    <recommendedName>
        <fullName evidence="2">VWFA domain-containing protein</fullName>
    </recommendedName>
</protein>
<dbReference type="Pfam" id="PF00092">
    <property type="entry name" value="VWA"/>
    <property type="match status" value="1"/>
</dbReference>
<evidence type="ECO:0000256" key="1">
    <source>
        <dbReference type="SAM" id="Phobius"/>
    </source>
</evidence>
<dbReference type="Gene3D" id="3.40.50.410">
    <property type="entry name" value="von Willebrand factor, type A domain"/>
    <property type="match status" value="1"/>
</dbReference>
<dbReference type="SMART" id="SM00327">
    <property type="entry name" value="VWA"/>
    <property type="match status" value="1"/>
</dbReference>
<dbReference type="EMBL" id="MHUT01000019">
    <property type="protein sequence ID" value="OHA80456.1"/>
    <property type="molecule type" value="Genomic_DNA"/>
</dbReference>
<dbReference type="InterPro" id="IPR050525">
    <property type="entry name" value="ECM_Assembly_Org"/>
</dbReference>
<keyword evidence="1" id="KW-0812">Transmembrane</keyword>